<feature type="region of interest" description="Disordered" evidence="1">
    <location>
        <begin position="98"/>
        <end position="140"/>
    </location>
</feature>
<feature type="signal peptide" evidence="2">
    <location>
        <begin position="1"/>
        <end position="17"/>
    </location>
</feature>
<keyword evidence="4" id="KW-1185">Reference proteome</keyword>
<dbReference type="AlphaFoldDB" id="A0A084AIA2"/>
<evidence type="ECO:0000313" key="3">
    <source>
        <dbReference type="EMBL" id="KEY65031.1"/>
    </source>
</evidence>
<evidence type="ECO:0000313" key="4">
    <source>
        <dbReference type="Proteomes" id="UP000028045"/>
    </source>
</evidence>
<protein>
    <recommendedName>
        <fullName evidence="5">GPI anchored serine-threonine rich protein</fullName>
    </recommendedName>
</protein>
<organism evidence="3 4">
    <name type="scientific">Stachybotrys chartarum (strain CBS 109288 / IBT 7711)</name>
    <name type="common">Toxic black mold</name>
    <name type="synonym">Stilbospora chartarum</name>
    <dbReference type="NCBI Taxonomy" id="1280523"/>
    <lineage>
        <taxon>Eukaryota</taxon>
        <taxon>Fungi</taxon>
        <taxon>Dikarya</taxon>
        <taxon>Ascomycota</taxon>
        <taxon>Pezizomycotina</taxon>
        <taxon>Sordariomycetes</taxon>
        <taxon>Hypocreomycetidae</taxon>
        <taxon>Hypocreales</taxon>
        <taxon>Stachybotryaceae</taxon>
        <taxon>Stachybotrys</taxon>
    </lineage>
</organism>
<accession>A0A084AIA2</accession>
<keyword evidence="2" id="KW-0732">Signal</keyword>
<gene>
    <name evidence="3" type="ORF">S7711_07367</name>
</gene>
<name>A0A084AIA2_STACB</name>
<feature type="compositionally biased region" description="Low complexity" evidence="1">
    <location>
        <begin position="124"/>
        <end position="139"/>
    </location>
</feature>
<evidence type="ECO:0008006" key="5">
    <source>
        <dbReference type="Google" id="ProtNLM"/>
    </source>
</evidence>
<reference evidence="3 4" key="1">
    <citation type="journal article" date="2014" name="BMC Genomics">
        <title>Comparative genome sequencing reveals chemotype-specific gene clusters in the toxigenic black mold Stachybotrys.</title>
        <authorList>
            <person name="Semeiks J."/>
            <person name="Borek D."/>
            <person name="Otwinowski Z."/>
            <person name="Grishin N.V."/>
        </authorList>
    </citation>
    <scope>NUCLEOTIDE SEQUENCE [LARGE SCALE GENOMIC DNA]</scope>
    <source>
        <strain evidence="4">CBS 109288 / IBT 7711</strain>
    </source>
</reference>
<sequence>MKFLFSLALLAIAGVSAQDTECEADYIVTRCLETEQAKVEECDTLDYDCLCAAHEAVATCYNNCPNDSRAHDANNLVTIHCQNASLYGTRTATRTATSSATAATDVAATTTDDADETEDDADETSQSTSGTATSSAEGADNTGAAADLARNTGGVLLAVAGAVAALL</sequence>
<evidence type="ECO:0000256" key="2">
    <source>
        <dbReference type="SAM" id="SignalP"/>
    </source>
</evidence>
<dbReference type="HOGENOM" id="CLU_104756_0_0_1"/>
<proteinExistence type="predicted"/>
<evidence type="ECO:0000256" key="1">
    <source>
        <dbReference type="SAM" id="MobiDB-lite"/>
    </source>
</evidence>
<feature type="compositionally biased region" description="Low complexity" evidence="1">
    <location>
        <begin position="98"/>
        <end position="111"/>
    </location>
</feature>
<feature type="compositionally biased region" description="Acidic residues" evidence="1">
    <location>
        <begin position="112"/>
        <end position="123"/>
    </location>
</feature>
<dbReference type="OrthoDB" id="2507140at2759"/>
<dbReference type="EMBL" id="KL648717">
    <property type="protein sequence ID" value="KEY65031.1"/>
    <property type="molecule type" value="Genomic_DNA"/>
</dbReference>
<dbReference type="Proteomes" id="UP000028045">
    <property type="component" value="Unassembled WGS sequence"/>
</dbReference>
<feature type="chain" id="PRO_5001770934" description="GPI anchored serine-threonine rich protein" evidence="2">
    <location>
        <begin position="18"/>
        <end position="167"/>
    </location>
</feature>